<comment type="caution">
    <text evidence="7">The sequence shown here is derived from an EMBL/GenBank/DDBJ whole genome shotgun (WGS) entry which is preliminary data.</text>
</comment>
<protein>
    <submittedName>
        <fullName evidence="7">Uncharacterized protein</fullName>
    </submittedName>
</protein>
<evidence type="ECO:0000313" key="8">
    <source>
        <dbReference type="Proteomes" id="UP000466442"/>
    </source>
</evidence>
<keyword evidence="3" id="KW-0498">Mitosis</keyword>
<keyword evidence="2" id="KW-0132">Cell division</keyword>
<sequence length="1233" mass="140827">MPDIVYPQGCRPVTEDLSADELIRRLKTLAHTLQAMGQDEGMYQQFIPLALHLSDDHFLSHESRDVQLLIACCIADVLRVYAPQAPYKDPERVKVIFMFLIKQLAGLKDPKDPAFKRYFYLLENLAYVKSFNMCFELEDCQEIFCNLFSLMFKIVNDEHSGKVKSFMLDVLCPLITESDIVSNELLDIILANIVEPMKSQKKNAYLLAKELVVKTCDTLEPYIQAFFNNVLLLGREEKGFTISNKIYDLIYELYKICPSVLLAVLPQLEVKLKSANEDQRLGAVSLLARMFSEKDSNLAQTHSLLWTSFLGRFNDINVYIRIKCVQYSMHFLLNHPELRKDITETLKLRQHDSEENVRYEVVMAIVSTAKRDFEVVSESEDLLEFVKERMLDKKFKIRKEAMTGLAMIYRKHLSDPNVPQATKKAVTWIKDKILHGYYMTSMEDRILVERLLNTSLVPFHLPPAERMKKLYYLLATIDNHATKAFLELQKHYVQSRRLTSEWLSLHRLAPSAERDKEISSRIALLSKFLPDQVKAQEFLAKFSQAMLRDQTLLQGMEVVMKPDITCKECAETTSLILKKLGQPVMTNLYYNTVKMLLERTSSVMVDRESINILVGYVEDCLKNGNVIEEIGLHPNTAGEQGLKILVMLAYVYPIFFLCPDTISKIVSFVDFEGDNTAPLVMEILTFLGKYKNFQGRTLSEDFPEQMNLLLPKCKLYAETGSPKQAKQAVRCLFVNLGNNDTVFNELLDRIRENLNPESPHYLTSIVSLGHLAQNLPDKFPVHIKNIVSRKIVKELLVKNTDGDPGIDPDIDWCEKHELPFETLCKVEGLKAMGRWLVGLKKDKLSAQKTFRMLSAFIANKGDLLQNGKLSKAEMAWLRLAAGCAMLKICEVKCVGDQYHADQFYTLSLLASDEVQQVREQFLQKFHYGLLRGVPNKCLPLDFMGMYAVFGMEKEKKLKIKAKQFMQTDISKRREYAKGITMGTMCSIDKGMEQLYNIMPDYMIVFTIAILAHSPAFTSIEDHEVLTAMRNCIWFILEPLLLKNDFYSFYFYRELLEKLKTYKDALCPDNETANMKIYALADLTLHLIYQKSPAADYKDFSLDTRIPLLYFKPPDDPLQVNINTYIPPEFQHMGPIGGIKQIKPVMPVMTKVAAPAQTTASGRVPAKKTRVGPTKKGCGPNETDVTPASASDTQIRVVELEDEASDSENAGPTSKKPRTETMPEPLEIPKVETQ</sequence>
<dbReference type="Gene3D" id="1.25.10.10">
    <property type="entry name" value="Leucine-rich Repeat Variant"/>
    <property type="match status" value="1"/>
</dbReference>
<dbReference type="InterPro" id="IPR039776">
    <property type="entry name" value="Pds5"/>
</dbReference>
<dbReference type="GO" id="GO:0000785">
    <property type="term" value="C:chromatin"/>
    <property type="evidence" value="ECO:0007669"/>
    <property type="project" value="TreeGrafter"/>
</dbReference>
<keyword evidence="5" id="KW-0131">Cell cycle</keyword>
<dbReference type="PANTHER" id="PTHR12663">
    <property type="entry name" value="ANDROGEN INDUCED INHIBITOR OF PROLIFERATION AS3 / PDS5-RELATED"/>
    <property type="match status" value="1"/>
</dbReference>
<evidence type="ECO:0000256" key="3">
    <source>
        <dbReference type="ARBA" id="ARBA00022776"/>
    </source>
</evidence>
<dbReference type="SUPFAM" id="SSF48371">
    <property type="entry name" value="ARM repeat"/>
    <property type="match status" value="1"/>
</dbReference>
<proteinExistence type="predicted"/>
<reference evidence="7" key="1">
    <citation type="journal article" date="2021" name="Mol. Ecol. Resour.">
        <title>Apolygus lucorum genome provides insights into omnivorousness and mesophyll feeding.</title>
        <authorList>
            <person name="Liu Y."/>
            <person name="Liu H."/>
            <person name="Wang H."/>
            <person name="Huang T."/>
            <person name="Liu B."/>
            <person name="Yang B."/>
            <person name="Yin L."/>
            <person name="Li B."/>
            <person name="Zhang Y."/>
            <person name="Zhang S."/>
            <person name="Jiang F."/>
            <person name="Zhang X."/>
            <person name="Ren Y."/>
            <person name="Wang B."/>
            <person name="Wang S."/>
            <person name="Lu Y."/>
            <person name="Wu K."/>
            <person name="Fan W."/>
            <person name="Wang G."/>
        </authorList>
    </citation>
    <scope>NUCLEOTIDE SEQUENCE</scope>
    <source>
        <strain evidence="7">12Hb</strain>
    </source>
</reference>
<dbReference type="Pfam" id="PF20168">
    <property type="entry name" value="PDS5"/>
    <property type="match status" value="1"/>
</dbReference>
<dbReference type="CDD" id="cd19953">
    <property type="entry name" value="PDS5"/>
    <property type="match status" value="1"/>
</dbReference>
<dbReference type="InterPro" id="IPR016024">
    <property type="entry name" value="ARM-type_fold"/>
</dbReference>
<dbReference type="Proteomes" id="UP000466442">
    <property type="component" value="Unassembled WGS sequence"/>
</dbReference>
<dbReference type="EMBL" id="WIXP02000017">
    <property type="protein sequence ID" value="KAF6197818.1"/>
    <property type="molecule type" value="Genomic_DNA"/>
</dbReference>
<evidence type="ECO:0000313" key="7">
    <source>
        <dbReference type="EMBL" id="KAF6197818.1"/>
    </source>
</evidence>
<evidence type="ECO:0000256" key="4">
    <source>
        <dbReference type="ARBA" id="ARBA00023242"/>
    </source>
</evidence>
<gene>
    <name evidence="7" type="ORF">GE061_008785</name>
</gene>
<evidence type="ECO:0000256" key="5">
    <source>
        <dbReference type="ARBA" id="ARBA00023306"/>
    </source>
</evidence>
<dbReference type="InterPro" id="IPR011989">
    <property type="entry name" value="ARM-like"/>
</dbReference>
<accession>A0A8S9WNR7</accession>
<dbReference type="GO" id="GO:0006281">
    <property type="term" value="P:DNA repair"/>
    <property type="evidence" value="ECO:0007669"/>
    <property type="project" value="TreeGrafter"/>
</dbReference>
<dbReference type="GO" id="GO:0005634">
    <property type="term" value="C:nucleus"/>
    <property type="evidence" value="ECO:0007669"/>
    <property type="project" value="UniProtKB-SubCell"/>
</dbReference>
<feature type="compositionally biased region" description="Basic and acidic residues" evidence="6">
    <location>
        <begin position="1216"/>
        <end position="1233"/>
    </location>
</feature>
<organism evidence="7 8">
    <name type="scientific">Apolygus lucorum</name>
    <name type="common">Small green plant bug</name>
    <name type="synonym">Lygocoris lucorum</name>
    <dbReference type="NCBI Taxonomy" id="248454"/>
    <lineage>
        <taxon>Eukaryota</taxon>
        <taxon>Metazoa</taxon>
        <taxon>Ecdysozoa</taxon>
        <taxon>Arthropoda</taxon>
        <taxon>Hexapoda</taxon>
        <taxon>Insecta</taxon>
        <taxon>Pterygota</taxon>
        <taxon>Neoptera</taxon>
        <taxon>Paraneoptera</taxon>
        <taxon>Hemiptera</taxon>
        <taxon>Heteroptera</taxon>
        <taxon>Panheteroptera</taxon>
        <taxon>Cimicomorpha</taxon>
        <taxon>Miridae</taxon>
        <taxon>Mirini</taxon>
        <taxon>Apolygus</taxon>
    </lineage>
</organism>
<feature type="region of interest" description="Disordered" evidence="6">
    <location>
        <begin position="1156"/>
        <end position="1233"/>
    </location>
</feature>
<feature type="compositionally biased region" description="Polar residues" evidence="6">
    <location>
        <begin position="1182"/>
        <end position="1193"/>
    </location>
</feature>
<dbReference type="GO" id="GO:0007064">
    <property type="term" value="P:mitotic sister chromatid cohesion"/>
    <property type="evidence" value="ECO:0007669"/>
    <property type="project" value="InterPro"/>
</dbReference>
<dbReference type="OrthoDB" id="200660at2759"/>
<evidence type="ECO:0000256" key="6">
    <source>
        <dbReference type="SAM" id="MobiDB-lite"/>
    </source>
</evidence>
<evidence type="ECO:0000256" key="2">
    <source>
        <dbReference type="ARBA" id="ARBA00022618"/>
    </source>
</evidence>
<dbReference type="GO" id="GO:0051301">
    <property type="term" value="P:cell division"/>
    <property type="evidence" value="ECO:0007669"/>
    <property type="project" value="UniProtKB-KW"/>
</dbReference>
<dbReference type="AlphaFoldDB" id="A0A8S9WNR7"/>
<dbReference type="PANTHER" id="PTHR12663:SF0">
    <property type="entry name" value="PRECOCIOUS DISSOCIATION OF SISTERS 5, ISOFORM A"/>
    <property type="match status" value="1"/>
</dbReference>
<comment type="subcellular location">
    <subcellularLocation>
        <location evidence="1">Nucleus</location>
    </subcellularLocation>
</comment>
<evidence type="ECO:0000256" key="1">
    <source>
        <dbReference type="ARBA" id="ARBA00004123"/>
    </source>
</evidence>
<name>A0A8S9WNR7_APOLU</name>
<keyword evidence="8" id="KW-1185">Reference proteome</keyword>
<keyword evidence="4" id="KW-0539">Nucleus</keyword>